<evidence type="ECO:0000256" key="2">
    <source>
        <dbReference type="ARBA" id="ARBA00022692"/>
    </source>
</evidence>
<comment type="caution">
    <text evidence="7">The sequence shown here is derived from an EMBL/GenBank/DDBJ whole genome shotgun (WGS) entry which is preliminary data.</text>
</comment>
<accession>A0A2T0V2G8</accession>
<keyword evidence="8" id="KW-1185">Reference proteome</keyword>
<feature type="transmembrane region" description="Helical" evidence="5">
    <location>
        <begin position="105"/>
        <end position="124"/>
    </location>
</feature>
<feature type="signal peptide" evidence="6">
    <location>
        <begin position="1"/>
        <end position="24"/>
    </location>
</feature>
<name>A0A2T0V2G8_9MICO</name>
<dbReference type="GO" id="GO:0012505">
    <property type="term" value="C:endomembrane system"/>
    <property type="evidence" value="ECO:0007669"/>
    <property type="project" value="UniProtKB-SubCell"/>
</dbReference>
<evidence type="ECO:0000256" key="1">
    <source>
        <dbReference type="ARBA" id="ARBA00004127"/>
    </source>
</evidence>
<dbReference type="GO" id="GO:0016020">
    <property type="term" value="C:membrane"/>
    <property type="evidence" value="ECO:0007669"/>
    <property type="project" value="InterPro"/>
</dbReference>
<keyword evidence="6" id="KW-0732">Signal</keyword>
<evidence type="ECO:0000313" key="7">
    <source>
        <dbReference type="EMBL" id="PRY64317.1"/>
    </source>
</evidence>
<feature type="transmembrane region" description="Helical" evidence="5">
    <location>
        <begin position="71"/>
        <end position="93"/>
    </location>
</feature>
<dbReference type="Pfam" id="PF04750">
    <property type="entry name" value="Far-17a_AIG1"/>
    <property type="match status" value="1"/>
</dbReference>
<dbReference type="Proteomes" id="UP000237983">
    <property type="component" value="Unassembled WGS sequence"/>
</dbReference>
<gene>
    <name evidence="7" type="ORF">B0I08_11324</name>
</gene>
<organism evidence="7 8">
    <name type="scientific">Glaciihabitans tibetensis</name>
    <dbReference type="NCBI Taxonomy" id="1266600"/>
    <lineage>
        <taxon>Bacteria</taxon>
        <taxon>Bacillati</taxon>
        <taxon>Actinomycetota</taxon>
        <taxon>Actinomycetes</taxon>
        <taxon>Micrococcales</taxon>
        <taxon>Microbacteriaceae</taxon>
        <taxon>Glaciihabitans</taxon>
    </lineage>
</organism>
<keyword evidence="4 5" id="KW-0472">Membrane</keyword>
<dbReference type="InterPro" id="IPR049713">
    <property type="entry name" value="Pr6Pr-like"/>
</dbReference>
<feature type="transmembrane region" description="Helical" evidence="5">
    <location>
        <begin position="136"/>
        <end position="154"/>
    </location>
</feature>
<proteinExistence type="predicted"/>
<dbReference type="OrthoDB" id="9809977at2"/>
<keyword evidence="3 5" id="KW-1133">Transmembrane helix</keyword>
<reference evidence="7 8" key="1">
    <citation type="submission" date="2018-03" db="EMBL/GenBank/DDBJ databases">
        <title>Genomic Encyclopedia of Type Strains, Phase III (KMG-III): the genomes of soil and plant-associated and newly described type strains.</title>
        <authorList>
            <person name="Whitman W."/>
        </authorList>
    </citation>
    <scope>NUCLEOTIDE SEQUENCE [LARGE SCALE GENOMIC DNA]</scope>
    <source>
        <strain evidence="7 8">CGMCC 1.12484</strain>
    </source>
</reference>
<feature type="chain" id="PRO_5039145529" evidence="6">
    <location>
        <begin position="25"/>
        <end position="209"/>
    </location>
</feature>
<evidence type="ECO:0000256" key="6">
    <source>
        <dbReference type="SAM" id="SignalP"/>
    </source>
</evidence>
<dbReference type="AlphaFoldDB" id="A0A2T0V2G8"/>
<feature type="transmembrane region" description="Helical" evidence="5">
    <location>
        <begin position="174"/>
        <end position="195"/>
    </location>
</feature>
<dbReference type="EMBL" id="PVTL01000013">
    <property type="protein sequence ID" value="PRY64317.1"/>
    <property type="molecule type" value="Genomic_DNA"/>
</dbReference>
<evidence type="ECO:0000256" key="5">
    <source>
        <dbReference type="SAM" id="Phobius"/>
    </source>
</evidence>
<dbReference type="NCBIfam" id="NF038065">
    <property type="entry name" value="Pr6Pr"/>
    <property type="match status" value="1"/>
</dbReference>
<evidence type="ECO:0000256" key="3">
    <source>
        <dbReference type="ARBA" id="ARBA00022989"/>
    </source>
</evidence>
<dbReference type="InterPro" id="IPR006838">
    <property type="entry name" value="ADTRP_AIG1"/>
</dbReference>
<evidence type="ECO:0000256" key="4">
    <source>
        <dbReference type="ARBA" id="ARBA00023136"/>
    </source>
</evidence>
<comment type="subcellular location">
    <subcellularLocation>
        <location evidence="1">Endomembrane system</location>
        <topology evidence="1">Multi-pass membrane protein</topology>
    </subcellularLocation>
</comment>
<feature type="transmembrane region" description="Helical" evidence="5">
    <location>
        <begin position="40"/>
        <end position="59"/>
    </location>
</feature>
<evidence type="ECO:0000313" key="8">
    <source>
        <dbReference type="Proteomes" id="UP000237983"/>
    </source>
</evidence>
<protein>
    <submittedName>
        <fullName evidence="7">FAR-17a/AIG1-like protein</fullName>
    </submittedName>
</protein>
<keyword evidence="2 5" id="KW-0812">Transmembrane</keyword>
<sequence>MRFVRWLRLIVAASIAAAVVATLAETASRTTINPFNFFGYFTIQSNLIGCVVLVVASVSRPDSPRRDEAILLLRGAATTYLVVVGLVYAVLLAPLGAAGGVPLPWANVVMHVIVPVYFVVDWLLAPDRHPLPWRKFWIVLVYPLAWCAVVLVRGATDGWVPYPFLDPSSGYGSVAFFVALITLVVTAAGAAVWGLSRVPAPGTPASPRA</sequence>